<comment type="similarity">
    <text evidence="1 2">Belongs to the UPF0235 family.</text>
</comment>
<dbReference type="NCBIfam" id="TIGR00251">
    <property type="entry name" value="DUF167 family protein"/>
    <property type="match status" value="1"/>
</dbReference>
<dbReference type="PANTHER" id="PTHR13420">
    <property type="entry name" value="UPF0235 PROTEIN C15ORF40"/>
    <property type="match status" value="1"/>
</dbReference>
<keyword evidence="4" id="KW-1185">Reference proteome</keyword>
<organism evidence="3 4">
    <name type="scientific">Posidoniimonas polymericola</name>
    <dbReference type="NCBI Taxonomy" id="2528002"/>
    <lineage>
        <taxon>Bacteria</taxon>
        <taxon>Pseudomonadati</taxon>
        <taxon>Planctomycetota</taxon>
        <taxon>Planctomycetia</taxon>
        <taxon>Pirellulales</taxon>
        <taxon>Lacipirellulaceae</taxon>
        <taxon>Posidoniimonas</taxon>
    </lineage>
</organism>
<comment type="caution">
    <text evidence="3">The sequence shown here is derived from an EMBL/GenBank/DDBJ whole genome shotgun (WGS) entry which is preliminary data.</text>
</comment>
<dbReference type="GO" id="GO:0005737">
    <property type="term" value="C:cytoplasm"/>
    <property type="evidence" value="ECO:0007669"/>
    <property type="project" value="TreeGrafter"/>
</dbReference>
<dbReference type="SUPFAM" id="SSF69786">
    <property type="entry name" value="YggU-like"/>
    <property type="match status" value="1"/>
</dbReference>
<dbReference type="EMBL" id="SJPO01000012">
    <property type="protein sequence ID" value="TWT67593.1"/>
    <property type="molecule type" value="Genomic_DNA"/>
</dbReference>
<dbReference type="RefSeq" id="WP_197528154.1">
    <property type="nucleotide sequence ID" value="NZ_SJPO01000012.1"/>
</dbReference>
<dbReference type="InterPro" id="IPR036591">
    <property type="entry name" value="YggU-like_sf"/>
</dbReference>
<protein>
    <recommendedName>
        <fullName evidence="2">UPF0235 protein Pla123a_41490</fullName>
    </recommendedName>
</protein>
<evidence type="ECO:0000313" key="3">
    <source>
        <dbReference type="EMBL" id="TWT67593.1"/>
    </source>
</evidence>
<evidence type="ECO:0000256" key="1">
    <source>
        <dbReference type="ARBA" id="ARBA00010364"/>
    </source>
</evidence>
<dbReference type="AlphaFoldDB" id="A0A5C5XZ83"/>
<evidence type="ECO:0000256" key="2">
    <source>
        <dbReference type="HAMAP-Rule" id="MF_00634"/>
    </source>
</evidence>
<dbReference type="Gene3D" id="3.30.1200.10">
    <property type="entry name" value="YggU-like"/>
    <property type="match status" value="1"/>
</dbReference>
<dbReference type="HAMAP" id="MF_00634">
    <property type="entry name" value="UPF0235"/>
    <property type="match status" value="1"/>
</dbReference>
<dbReference type="Pfam" id="PF02594">
    <property type="entry name" value="DUF167"/>
    <property type="match status" value="1"/>
</dbReference>
<dbReference type="PANTHER" id="PTHR13420:SF7">
    <property type="entry name" value="UPF0235 PROTEIN C15ORF40"/>
    <property type="match status" value="1"/>
</dbReference>
<dbReference type="InterPro" id="IPR003746">
    <property type="entry name" value="DUF167"/>
</dbReference>
<evidence type="ECO:0000313" key="4">
    <source>
        <dbReference type="Proteomes" id="UP000318478"/>
    </source>
</evidence>
<name>A0A5C5XZ83_9BACT</name>
<sequence>MADTLDLVAHPRGLLLPVKARAGAGRNAVTGVRAGELLVSVTQAPEKGKANAAIAKVLAKQLGLRASEIQIASGETNPHKKFLLVGADEAAVRQSVAAVTGG</sequence>
<reference evidence="3 4" key="1">
    <citation type="submission" date="2019-02" db="EMBL/GenBank/DDBJ databases">
        <title>Deep-cultivation of Planctomycetes and their phenomic and genomic characterization uncovers novel biology.</title>
        <authorList>
            <person name="Wiegand S."/>
            <person name="Jogler M."/>
            <person name="Boedeker C."/>
            <person name="Pinto D."/>
            <person name="Vollmers J."/>
            <person name="Rivas-Marin E."/>
            <person name="Kohn T."/>
            <person name="Peeters S.H."/>
            <person name="Heuer A."/>
            <person name="Rast P."/>
            <person name="Oberbeckmann S."/>
            <person name="Bunk B."/>
            <person name="Jeske O."/>
            <person name="Meyerdierks A."/>
            <person name="Storesund J.E."/>
            <person name="Kallscheuer N."/>
            <person name="Luecker S."/>
            <person name="Lage O.M."/>
            <person name="Pohl T."/>
            <person name="Merkel B.J."/>
            <person name="Hornburger P."/>
            <person name="Mueller R.-W."/>
            <person name="Bruemmer F."/>
            <person name="Labrenz M."/>
            <person name="Spormann A.M."/>
            <person name="Op Den Camp H."/>
            <person name="Overmann J."/>
            <person name="Amann R."/>
            <person name="Jetten M.S.M."/>
            <person name="Mascher T."/>
            <person name="Medema M.H."/>
            <person name="Devos D.P."/>
            <person name="Kaster A.-K."/>
            <person name="Ovreas L."/>
            <person name="Rohde M."/>
            <person name="Galperin M.Y."/>
            <person name="Jogler C."/>
        </authorList>
    </citation>
    <scope>NUCLEOTIDE SEQUENCE [LARGE SCALE GENOMIC DNA]</scope>
    <source>
        <strain evidence="3 4">Pla123a</strain>
    </source>
</reference>
<dbReference type="SMART" id="SM01152">
    <property type="entry name" value="DUF167"/>
    <property type="match status" value="1"/>
</dbReference>
<proteinExistence type="inferred from homology"/>
<dbReference type="Proteomes" id="UP000318478">
    <property type="component" value="Unassembled WGS sequence"/>
</dbReference>
<accession>A0A5C5XZ83</accession>
<gene>
    <name evidence="3" type="ORF">Pla123a_41490</name>
</gene>